<keyword evidence="2" id="KW-0812">Transmembrane</keyword>
<reference evidence="4 5" key="1">
    <citation type="submission" date="2023-03" db="EMBL/GenBank/DDBJ databases">
        <title>Complete genome sequences of several Auritidibacter ignavus strains isolated from ear infections.</title>
        <authorList>
            <person name="Baehr T."/>
            <person name="Baumhoegger A.M."/>
        </authorList>
    </citation>
    <scope>NUCLEOTIDE SEQUENCE [LARGE SCALE GENOMIC DNA]</scope>
    <source>
        <strain evidence="4 5">BABAE-6</strain>
    </source>
</reference>
<gene>
    <name evidence="4" type="ORF">QDX21_06700</name>
</gene>
<name>A0AAJ6DBR9_9MICC</name>
<evidence type="ECO:0000313" key="4">
    <source>
        <dbReference type="EMBL" id="WGH92037.1"/>
    </source>
</evidence>
<evidence type="ECO:0000256" key="2">
    <source>
        <dbReference type="SAM" id="Phobius"/>
    </source>
</evidence>
<feature type="region of interest" description="Disordered" evidence="1">
    <location>
        <begin position="1"/>
        <end position="27"/>
    </location>
</feature>
<proteinExistence type="predicted"/>
<dbReference type="SUPFAM" id="SSF52833">
    <property type="entry name" value="Thioredoxin-like"/>
    <property type="match status" value="1"/>
</dbReference>
<keyword evidence="2" id="KW-1133">Transmembrane helix</keyword>
<feature type="compositionally biased region" description="Acidic residues" evidence="1">
    <location>
        <begin position="106"/>
        <end position="119"/>
    </location>
</feature>
<feature type="transmembrane region" description="Helical" evidence="2">
    <location>
        <begin position="32"/>
        <end position="54"/>
    </location>
</feature>
<dbReference type="RefSeq" id="WP_279674307.1">
    <property type="nucleotide sequence ID" value="NZ_CP122563.1"/>
</dbReference>
<dbReference type="InterPro" id="IPR012336">
    <property type="entry name" value="Thioredoxin-like_fold"/>
</dbReference>
<feature type="region of interest" description="Disordered" evidence="1">
    <location>
        <begin position="92"/>
        <end position="119"/>
    </location>
</feature>
<dbReference type="Proteomes" id="UP001224674">
    <property type="component" value="Chromosome"/>
</dbReference>
<dbReference type="Pfam" id="PF13462">
    <property type="entry name" value="Thioredoxin_4"/>
    <property type="match status" value="1"/>
</dbReference>
<evidence type="ECO:0000256" key="1">
    <source>
        <dbReference type="SAM" id="MobiDB-lite"/>
    </source>
</evidence>
<evidence type="ECO:0000259" key="3">
    <source>
        <dbReference type="Pfam" id="PF13462"/>
    </source>
</evidence>
<evidence type="ECO:0000313" key="5">
    <source>
        <dbReference type="Proteomes" id="UP001224674"/>
    </source>
</evidence>
<keyword evidence="5" id="KW-1185">Reference proteome</keyword>
<feature type="compositionally biased region" description="Basic and acidic residues" evidence="1">
    <location>
        <begin position="9"/>
        <end position="23"/>
    </location>
</feature>
<feature type="domain" description="Thioredoxin-like fold" evidence="3">
    <location>
        <begin position="122"/>
        <end position="281"/>
    </location>
</feature>
<dbReference type="GeneID" id="83696638"/>
<organism evidence="4 5">
    <name type="scientific">Auritidibacter ignavus</name>
    <dbReference type="NCBI Taxonomy" id="678932"/>
    <lineage>
        <taxon>Bacteria</taxon>
        <taxon>Bacillati</taxon>
        <taxon>Actinomycetota</taxon>
        <taxon>Actinomycetes</taxon>
        <taxon>Micrococcales</taxon>
        <taxon>Micrococcaceae</taxon>
        <taxon>Auritidibacter</taxon>
    </lineage>
</organism>
<dbReference type="CDD" id="cd02972">
    <property type="entry name" value="DsbA_family"/>
    <property type="match status" value="1"/>
</dbReference>
<dbReference type="EMBL" id="CP122566">
    <property type="protein sequence ID" value="WGH92037.1"/>
    <property type="molecule type" value="Genomic_DNA"/>
</dbReference>
<dbReference type="Gene3D" id="3.40.30.10">
    <property type="entry name" value="Glutaredoxin"/>
    <property type="match status" value="1"/>
</dbReference>
<accession>A0AAJ6DBR9</accession>
<sequence>MAKNSKSAGDARTRARQMHEKQLKKEKRNAQITTWSIVGVVVLVIAVIAGLLIWNQNRSIPESGEAPTIANEHGGITLVSTTEFAEGESLGEVSANEVGESNITDEPPEEVPGGEERDQDEPAQVIIYADPDCVHCADFEMANSEFINEKLDAEEITVEYRLVNYLDNPGTNNFSSRAANTALCTAAEHPEKFNDVLTALFETYSTHQGQGLSNDELKQLASDNGADVSDCMSNNTYRPFVDYTAAKAREGGIAGTPSIWVNGTFTTQDSFQDDVNNAIED</sequence>
<protein>
    <submittedName>
        <fullName evidence="4">Thioredoxin domain-containing protein</fullName>
    </submittedName>
</protein>
<dbReference type="AlphaFoldDB" id="A0AAJ6DBR9"/>
<keyword evidence="2" id="KW-0472">Membrane</keyword>
<dbReference type="InterPro" id="IPR036249">
    <property type="entry name" value="Thioredoxin-like_sf"/>
</dbReference>